<keyword evidence="4" id="KW-0800">Toxin</keyword>
<dbReference type="Proteomes" id="UP000193963">
    <property type="component" value="Unassembled WGS sequence"/>
</dbReference>
<comment type="subcellular location">
    <subcellularLocation>
        <location evidence="1">Membrane</location>
    </subcellularLocation>
    <subcellularLocation>
        <location evidence="2">Secreted</location>
    </subcellularLocation>
</comment>
<evidence type="ECO:0000256" key="4">
    <source>
        <dbReference type="ARBA" id="ARBA00022656"/>
    </source>
</evidence>
<dbReference type="GO" id="GO:0090729">
    <property type="term" value="F:toxin activity"/>
    <property type="evidence" value="ECO:0007669"/>
    <property type="project" value="UniProtKB-KW"/>
</dbReference>
<evidence type="ECO:0000256" key="5">
    <source>
        <dbReference type="ARBA" id="ARBA00022737"/>
    </source>
</evidence>
<dbReference type="EMBL" id="FWFN01000005">
    <property type="protein sequence ID" value="SLN55202.1"/>
    <property type="molecule type" value="Genomic_DNA"/>
</dbReference>
<dbReference type="PRINTS" id="PR00313">
    <property type="entry name" value="CABNDNGRPT"/>
</dbReference>
<dbReference type="InterPro" id="IPR011049">
    <property type="entry name" value="Serralysin-like_metalloprot_C"/>
</dbReference>
<dbReference type="PRINTS" id="PR01488">
    <property type="entry name" value="RTXTOXINA"/>
</dbReference>
<dbReference type="AlphaFoldDB" id="A0A1X6ZM27"/>
<dbReference type="InterPro" id="IPR001343">
    <property type="entry name" value="Hemolysn_Ca-bd"/>
</dbReference>
<sequence length="870" mass="88982">MGTLHFQNSSLLPGAGGAFDWGITDLLVDETSQGTMLYSLTRAGGGIASYALTDSGARLLETDEIGENRLQLTVPELELMEVGGKTLAAAIGLSGEAIETWQRQENGTLTWGTDFASDGLSLGQLTELEVRSDGAGGAWGYGALSGGGLVRLDLTTGRAEVTDVARGGPGVGHAESDLLMTSAGGTEFVVATYATADAITVYRVEADGGLTRTADIGAGNGIWIDAPTAVADVTAGGERWLVVASAGSSSLTVMRLGADGSVTPTDHVIDDLSTRFQSITTLETVEVGGRAYVLVGGADDGVTLFELLPNGELFHHCTIADRTDLSLANVGAIAAAVSGNVLTIFAAGEGEAGITRTEVDLSSAGEARAGGAGNDTLQGGALDDALTGGAGHDLLRGGAGDDILVDGTGRDTLQGDAGADVFALSLDGETDVIADFERGTDRLDLSRITHHGDTSRLLFVSRDWGGEFHIGDEVIEVHSADGDPLSASDFGADTLYLLSRLSLDSYVPGEVGRLLEGSEAADLLHGGGADDTIRGLAAADRLYGGDGDDKVFGDAGNDRIHAGNGNDLVEGGTGMDLLTGDAGFDTLYGGGGGDFINGGGQADRLYGDGGDDRMLGEAGQDNLYGGSGTDRLIGGDQNDRLYGGEDDDQLRGGIHEDRLYGDAGQDVLFGDGGFDHLEGGSGDDLLYGGNQADNLFGGIGNDAMYGDAGFDRLFTGAGDDLAYGGDGPDALFGEQGNDRLYSGTGGDRIWAGAGNDTLYGGSGDDELAGGAGFDRIDSGAGDDRISGNFNADVFVFADGFGDDTITDFDALNVFEKIDLSEVTAITDFDDLIRNHAFDVGGAVLIAGANGDQILLQGVAIEDLDAGDFIF</sequence>
<evidence type="ECO:0000256" key="7">
    <source>
        <dbReference type="ARBA" id="ARBA00023136"/>
    </source>
</evidence>
<accession>A0A1X6ZM27</accession>
<keyword evidence="6" id="KW-0843">Virulence</keyword>
<evidence type="ECO:0000256" key="1">
    <source>
        <dbReference type="ARBA" id="ARBA00004370"/>
    </source>
</evidence>
<dbReference type="GO" id="GO:0005615">
    <property type="term" value="C:extracellular space"/>
    <property type="evidence" value="ECO:0007669"/>
    <property type="project" value="InterPro"/>
</dbReference>
<dbReference type="InterPro" id="IPR018511">
    <property type="entry name" value="Hemolysin-typ_Ca-bd_CS"/>
</dbReference>
<dbReference type="GO" id="GO:0016020">
    <property type="term" value="C:membrane"/>
    <property type="evidence" value="ECO:0007669"/>
    <property type="project" value="UniProtKB-SubCell"/>
</dbReference>
<evidence type="ECO:0000256" key="2">
    <source>
        <dbReference type="ARBA" id="ARBA00004613"/>
    </source>
</evidence>
<evidence type="ECO:0000256" key="6">
    <source>
        <dbReference type="ARBA" id="ARBA00023026"/>
    </source>
</evidence>
<dbReference type="GO" id="GO:0005509">
    <property type="term" value="F:calcium ion binding"/>
    <property type="evidence" value="ECO:0007669"/>
    <property type="project" value="InterPro"/>
</dbReference>
<organism evidence="8 9">
    <name type="scientific">Pseudooceanicola marinus</name>
    <dbReference type="NCBI Taxonomy" id="396013"/>
    <lineage>
        <taxon>Bacteria</taxon>
        <taxon>Pseudomonadati</taxon>
        <taxon>Pseudomonadota</taxon>
        <taxon>Alphaproteobacteria</taxon>
        <taxon>Rhodobacterales</taxon>
        <taxon>Paracoccaceae</taxon>
        <taxon>Pseudooceanicola</taxon>
    </lineage>
</organism>
<keyword evidence="5" id="KW-0677">Repeat</keyword>
<reference evidence="8 9" key="1">
    <citation type="submission" date="2017-03" db="EMBL/GenBank/DDBJ databases">
        <authorList>
            <person name="Afonso C.L."/>
            <person name="Miller P.J."/>
            <person name="Scott M.A."/>
            <person name="Spackman E."/>
            <person name="Goraichik I."/>
            <person name="Dimitrov K.M."/>
            <person name="Suarez D.L."/>
            <person name="Swayne D.E."/>
        </authorList>
    </citation>
    <scope>NUCLEOTIDE SEQUENCE [LARGE SCALE GENOMIC DNA]</scope>
    <source>
        <strain evidence="8 9">CECT 7751</strain>
    </source>
</reference>
<keyword evidence="7" id="KW-0472">Membrane</keyword>
<protein>
    <submittedName>
        <fullName evidence="8">Bifunctional hemolysin/adenylate cyclase</fullName>
    </submittedName>
</protein>
<keyword evidence="3" id="KW-0964">Secreted</keyword>
<keyword evidence="9" id="KW-1185">Reference proteome</keyword>
<dbReference type="Gene3D" id="2.150.10.10">
    <property type="entry name" value="Serralysin-like metalloprotease, C-terminal"/>
    <property type="match status" value="5"/>
</dbReference>
<dbReference type="InterPro" id="IPR003995">
    <property type="entry name" value="RTX_toxin_determinant-A"/>
</dbReference>
<proteinExistence type="predicted"/>
<name>A0A1X6ZM27_9RHOB</name>
<evidence type="ECO:0000256" key="3">
    <source>
        <dbReference type="ARBA" id="ARBA00022525"/>
    </source>
</evidence>
<dbReference type="SUPFAM" id="SSF51120">
    <property type="entry name" value="beta-Roll"/>
    <property type="match status" value="3"/>
</dbReference>
<dbReference type="Pfam" id="PF00353">
    <property type="entry name" value="HemolysinCabind"/>
    <property type="match status" value="7"/>
</dbReference>
<evidence type="ECO:0000313" key="8">
    <source>
        <dbReference type="EMBL" id="SLN55202.1"/>
    </source>
</evidence>
<dbReference type="PROSITE" id="PS00330">
    <property type="entry name" value="HEMOLYSIN_CALCIUM"/>
    <property type="match status" value="6"/>
</dbReference>
<gene>
    <name evidence="8" type="primary">cya_3</name>
    <name evidence="8" type="ORF">PSM7751_02707</name>
</gene>
<dbReference type="InterPro" id="IPR050557">
    <property type="entry name" value="RTX_toxin/Mannuronan_C5-epim"/>
</dbReference>
<dbReference type="PANTHER" id="PTHR38340:SF1">
    <property type="entry name" value="S-LAYER PROTEIN"/>
    <property type="match status" value="1"/>
</dbReference>
<evidence type="ECO:0000313" key="9">
    <source>
        <dbReference type="Proteomes" id="UP000193963"/>
    </source>
</evidence>
<dbReference type="PANTHER" id="PTHR38340">
    <property type="entry name" value="S-LAYER PROTEIN"/>
    <property type="match status" value="1"/>
</dbReference>